<evidence type="ECO:0000256" key="5">
    <source>
        <dbReference type="ARBA" id="ARBA00022723"/>
    </source>
</evidence>
<keyword evidence="4 9" id="KW-0349">Heme</keyword>
<dbReference type="GO" id="GO:0004497">
    <property type="term" value="F:monooxygenase activity"/>
    <property type="evidence" value="ECO:0007669"/>
    <property type="project" value="UniProtKB-KW"/>
</dbReference>
<name>A0A0C9U9Y1_SPHS4</name>
<accession>A0A0C9U9Y1</accession>
<dbReference type="GO" id="GO:0016705">
    <property type="term" value="F:oxidoreductase activity, acting on paired donors, with incorporation or reduction of molecular oxygen"/>
    <property type="evidence" value="ECO:0007669"/>
    <property type="project" value="InterPro"/>
</dbReference>
<evidence type="ECO:0000313" key="11">
    <source>
        <dbReference type="EMBL" id="KIJ31344.1"/>
    </source>
</evidence>
<evidence type="ECO:0000256" key="8">
    <source>
        <dbReference type="ARBA" id="ARBA00023033"/>
    </source>
</evidence>
<dbReference type="PANTHER" id="PTHR46300:SF7">
    <property type="entry name" value="P450, PUTATIVE (EUROFUNG)-RELATED"/>
    <property type="match status" value="1"/>
</dbReference>
<dbReference type="PANTHER" id="PTHR46300">
    <property type="entry name" value="P450, PUTATIVE (EUROFUNG)-RELATED-RELATED"/>
    <property type="match status" value="1"/>
</dbReference>
<dbReference type="GO" id="GO:0020037">
    <property type="term" value="F:heme binding"/>
    <property type="evidence" value="ECO:0007669"/>
    <property type="project" value="InterPro"/>
</dbReference>
<dbReference type="HOGENOM" id="CLU_001570_2_3_1"/>
<dbReference type="InterPro" id="IPR036396">
    <property type="entry name" value="Cyt_P450_sf"/>
</dbReference>
<dbReference type="Pfam" id="PF00067">
    <property type="entry name" value="p450"/>
    <property type="match status" value="1"/>
</dbReference>
<dbReference type="AlphaFoldDB" id="A0A0C9U9Y1"/>
<comment type="similarity">
    <text evidence="3">Belongs to the cytochrome P450 family.</text>
</comment>
<comment type="pathway">
    <text evidence="2">Secondary metabolite biosynthesis.</text>
</comment>
<keyword evidence="6" id="KW-0560">Oxidoreductase</keyword>
<dbReference type="PRINTS" id="PR00463">
    <property type="entry name" value="EP450I"/>
</dbReference>
<evidence type="ECO:0000256" key="3">
    <source>
        <dbReference type="ARBA" id="ARBA00010617"/>
    </source>
</evidence>
<dbReference type="OrthoDB" id="2789670at2759"/>
<dbReference type="CDD" id="cd11065">
    <property type="entry name" value="CYP64-like"/>
    <property type="match status" value="1"/>
</dbReference>
<feature type="binding site" description="axial binding residue" evidence="9">
    <location>
        <position position="440"/>
    </location>
    <ligand>
        <name>heme</name>
        <dbReference type="ChEBI" id="CHEBI:30413"/>
    </ligand>
    <ligandPart>
        <name>Fe</name>
        <dbReference type="ChEBI" id="CHEBI:18248"/>
    </ligandPart>
</feature>
<keyword evidence="10" id="KW-0812">Transmembrane</keyword>
<protein>
    <recommendedName>
        <fullName evidence="13">Cytochrome P450</fullName>
    </recommendedName>
</protein>
<evidence type="ECO:0000256" key="10">
    <source>
        <dbReference type="SAM" id="Phobius"/>
    </source>
</evidence>
<dbReference type="Proteomes" id="UP000054279">
    <property type="component" value="Unassembled WGS sequence"/>
</dbReference>
<dbReference type="SUPFAM" id="SSF48264">
    <property type="entry name" value="Cytochrome P450"/>
    <property type="match status" value="1"/>
</dbReference>
<evidence type="ECO:0000313" key="12">
    <source>
        <dbReference type="Proteomes" id="UP000054279"/>
    </source>
</evidence>
<keyword evidence="7 9" id="KW-0408">Iron</keyword>
<keyword evidence="5 9" id="KW-0479">Metal-binding</keyword>
<dbReference type="Gene3D" id="1.10.630.10">
    <property type="entry name" value="Cytochrome P450"/>
    <property type="match status" value="1"/>
</dbReference>
<reference evidence="11 12" key="1">
    <citation type="submission" date="2014-06" db="EMBL/GenBank/DDBJ databases">
        <title>Evolutionary Origins and Diversification of the Mycorrhizal Mutualists.</title>
        <authorList>
            <consortium name="DOE Joint Genome Institute"/>
            <consortium name="Mycorrhizal Genomics Consortium"/>
            <person name="Kohler A."/>
            <person name="Kuo A."/>
            <person name="Nagy L.G."/>
            <person name="Floudas D."/>
            <person name="Copeland A."/>
            <person name="Barry K.W."/>
            <person name="Cichocki N."/>
            <person name="Veneault-Fourrey C."/>
            <person name="LaButti K."/>
            <person name="Lindquist E.A."/>
            <person name="Lipzen A."/>
            <person name="Lundell T."/>
            <person name="Morin E."/>
            <person name="Murat C."/>
            <person name="Riley R."/>
            <person name="Ohm R."/>
            <person name="Sun H."/>
            <person name="Tunlid A."/>
            <person name="Henrissat B."/>
            <person name="Grigoriev I.V."/>
            <person name="Hibbett D.S."/>
            <person name="Martin F."/>
        </authorList>
    </citation>
    <scope>NUCLEOTIDE SEQUENCE [LARGE SCALE GENOMIC DNA]</scope>
    <source>
        <strain evidence="11 12">SS14</strain>
    </source>
</reference>
<dbReference type="PRINTS" id="PR00385">
    <property type="entry name" value="P450"/>
</dbReference>
<evidence type="ECO:0000256" key="1">
    <source>
        <dbReference type="ARBA" id="ARBA00001971"/>
    </source>
</evidence>
<dbReference type="InterPro" id="IPR001128">
    <property type="entry name" value="Cyt_P450"/>
</dbReference>
<dbReference type="InterPro" id="IPR050364">
    <property type="entry name" value="Cytochrome_P450_fung"/>
</dbReference>
<gene>
    <name evidence="11" type="ORF">M422DRAFT_186114</name>
</gene>
<evidence type="ECO:0000256" key="7">
    <source>
        <dbReference type="ARBA" id="ARBA00023004"/>
    </source>
</evidence>
<sequence length="534" mass="59828">MELERYLIYIVVCLVPTLFFYSTRKKHLPLPPGPKGLPIVGNWFQLPINLPWETYTKWSEEYGEIVHVKDFARNVIILNSWKSAYTLLEKRSSIYSGRPQYVMFHELLGFGRTTPSLPYGDTWRKHRKLYNQQMHKGAISQFGSLQYEAIHELLRNLLDSPLDLAQHVIHMSASIVVGFTYGYKLQAKNDPLLKAISGNSELFIQASRPGAFLVDNLPILKYVPAWFPGANFKRIAAAARERGDHSRDMTFKQVKLQLALGNALPSFVGRSLVELGKDLDDESDEDIDAIKRVAGGIFGAGTPTTAITVLSFILAVAVYPDCMKKAQAEIDLVVGSSRLPELGDRAALPYLGAMLKEVLRWFPVVPTALPHATTADDVYEGYRIPAGSVIIPNSWKILHDPESYADPYTFRPERFIPEENGGTSERDPTIGSFGYGRRICSGKNLAEATVWLTMATLLSAFRWTNPVDRTGKTIDRIRATQPAPGGSAWYCTFSFSNRKTNTHHKNASSRPQDFTVQFIPRSKKLEAIINQSGS</sequence>
<keyword evidence="8" id="KW-0503">Monooxygenase</keyword>
<dbReference type="EMBL" id="KN837244">
    <property type="protein sequence ID" value="KIJ31344.1"/>
    <property type="molecule type" value="Genomic_DNA"/>
</dbReference>
<evidence type="ECO:0000256" key="4">
    <source>
        <dbReference type="ARBA" id="ARBA00022617"/>
    </source>
</evidence>
<proteinExistence type="inferred from homology"/>
<evidence type="ECO:0000256" key="9">
    <source>
        <dbReference type="PIRSR" id="PIRSR602401-1"/>
    </source>
</evidence>
<feature type="transmembrane region" description="Helical" evidence="10">
    <location>
        <begin position="6"/>
        <end position="23"/>
    </location>
</feature>
<dbReference type="GO" id="GO:0005506">
    <property type="term" value="F:iron ion binding"/>
    <property type="evidence" value="ECO:0007669"/>
    <property type="project" value="InterPro"/>
</dbReference>
<keyword evidence="12" id="KW-1185">Reference proteome</keyword>
<keyword evidence="10" id="KW-0472">Membrane</keyword>
<evidence type="ECO:0000256" key="6">
    <source>
        <dbReference type="ARBA" id="ARBA00023002"/>
    </source>
</evidence>
<evidence type="ECO:0008006" key="13">
    <source>
        <dbReference type="Google" id="ProtNLM"/>
    </source>
</evidence>
<dbReference type="InterPro" id="IPR002401">
    <property type="entry name" value="Cyt_P450_E_grp-I"/>
</dbReference>
<keyword evidence="10" id="KW-1133">Transmembrane helix</keyword>
<evidence type="ECO:0000256" key="2">
    <source>
        <dbReference type="ARBA" id="ARBA00005179"/>
    </source>
</evidence>
<organism evidence="11 12">
    <name type="scientific">Sphaerobolus stellatus (strain SS14)</name>
    <dbReference type="NCBI Taxonomy" id="990650"/>
    <lineage>
        <taxon>Eukaryota</taxon>
        <taxon>Fungi</taxon>
        <taxon>Dikarya</taxon>
        <taxon>Basidiomycota</taxon>
        <taxon>Agaricomycotina</taxon>
        <taxon>Agaricomycetes</taxon>
        <taxon>Phallomycetidae</taxon>
        <taxon>Geastrales</taxon>
        <taxon>Sphaerobolaceae</taxon>
        <taxon>Sphaerobolus</taxon>
    </lineage>
</organism>
<comment type="cofactor">
    <cofactor evidence="1 9">
        <name>heme</name>
        <dbReference type="ChEBI" id="CHEBI:30413"/>
    </cofactor>
</comment>